<protein>
    <submittedName>
        <fullName evidence="3">7979_t:CDS:1</fullName>
    </submittedName>
</protein>
<keyword evidence="1" id="KW-0175">Coiled coil</keyword>
<reference evidence="3" key="1">
    <citation type="submission" date="2022-08" db="EMBL/GenBank/DDBJ databases">
        <authorList>
            <person name="Kallberg Y."/>
            <person name="Tangrot J."/>
            <person name="Rosling A."/>
        </authorList>
    </citation>
    <scope>NUCLEOTIDE SEQUENCE</scope>
    <source>
        <strain evidence="3">Wild A</strain>
    </source>
</reference>
<evidence type="ECO:0000313" key="4">
    <source>
        <dbReference type="Proteomes" id="UP001153678"/>
    </source>
</evidence>
<gene>
    <name evidence="3" type="ORF">FWILDA_LOCUS12066</name>
</gene>
<name>A0A9W4X065_9GLOM</name>
<keyword evidence="4" id="KW-1185">Reference proteome</keyword>
<proteinExistence type="predicted"/>
<feature type="coiled-coil region" evidence="1">
    <location>
        <begin position="51"/>
        <end position="85"/>
    </location>
</feature>
<keyword evidence="2" id="KW-0472">Membrane</keyword>
<organism evidence="3 4">
    <name type="scientific">Funneliformis geosporum</name>
    <dbReference type="NCBI Taxonomy" id="1117311"/>
    <lineage>
        <taxon>Eukaryota</taxon>
        <taxon>Fungi</taxon>
        <taxon>Fungi incertae sedis</taxon>
        <taxon>Mucoromycota</taxon>
        <taxon>Glomeromycotina</taxon>
        <taxon>Glomeromycetes</taxon>
        <taxon>Glomerales</taxon>
        <taxon>Glomeraceae</taxon>
        <taxon>Funneliformis</taxon>
    </lineage>
</organism>
<feature type="transmembrane region" description="Helical" evidence="2">
    <location>
        <begin position="131"/>
        <end position="152"/>
    </location>
</feature>
<feature type="transmembrane region" description="Helical" evidence="2">
    <location>
        <begin position="158"/>
        <end position="179"/>
    </location>
</feature>
<dbReference type="AlphaFoldDB" id="A0A9W4X065"/>
<evidence type="ECO:0000256" key="1">
    <source>
        <dbReference type="SAM" id="Coils"/>
    </source>
</evidence>
<dbReference type="Proteomes" id="UP001153678">
    <property type="component" value="Unassembled WGS sequence"/>
</dbReference>
<feature type="non-terminal residue" evidence="3">
    <location>
        <position position="254"/>
    </location>
</feature>
<dbReference type="EMBL" id="CAMKVN010003714">
    <property type="protein sequence ID" value="CAI2185415.1"/>
    <property type="molecule type" value="Genomic_DNA"/>
</dbReference>
<keyword evidence="2" id="KW-1133">Transmembrane helix</keyword>
<evidence type="ECO:0000313" key="3">
    <source>
        <dbReference type="EMBL" id="CAI2185415.1"/>
    </source>
</evidence>
<accession>A0A9W4X065</accession>
<sequence length="254" mass="29009">FTVWAEEIGYVPSFILNKKVCTAKNHPLTTGELERNGLETYWREVVLVKNLLEYKAKRERLLQTLSNYNDTIQVTDAKLAKLMNKCMLYDHNEFDLEIPISDGLDEQFNTEEFSQDALVDTNGKNQEYHMIITIVMITMIAMILMVMISVHAVTVVEVVFVIIAIILVQIEQFEIMTTITSSITAMMMNVLPDVDNSAIQNSGNLNPITIMKIWTIKEELIAESVNTEDMDISDDNQLTPSLALTRKSKVYYKN</sequence>
<evidence type="ECO:0000256" key="2">
    <source>
        <dbReference type="SAM" id="Phobius"/>
    </source>
</evidence>
<keyword evidence="2" id="KW-0812">Transmembrane</keyword>
<comment type="caution">
    <text evidence="3">The sequence shown here is derived from an EMBL/GenBank/DDBJ whole genome shotgun (WGS) entry which is preliminary data.</text>
</comment>